<keyword evidence="5" id="KW-0862">Zinc</keyword>
<dbReference type="InterPro" id="IPR001506">
    <property type="entry name" value="Peptidase_M12A"/>
</dbReference>
<feature type="domain" description="Peptidase M12A" evidence="8">
    <location>
        <begin position="38"/>
        <end position="99"/>
    </location>
</feature>
<proteinExistence type="predicted"/>
<keyword evidence="3" id="KW-0479">Metal-binding</keyword>
<evidence type="ECO:0000256" key="6">
    <source>
        <dbReference type="ARBA" id="ARBA00023049"/>
    </source>
</evidence>
<dbReference type="GO" id="GO:0046872">
    <property type="term" value="F:metal ion binding"/>
    <property type="evidence" value="ECO:0007669"/>
    <property type="project" value="UniProtKB-KW"/>
</dbReference>
<comment type="cofactor">
    <cofactor evidence="1">
        <name>Zn(2+)</name>
        <dbReference type="ChEBI" id="CHEBI:29105"/>
    </cofactor>
</comment>
<dbReference type="EMBL" id="BGPR01049338">
    <property type="protein sequence ID" value="GBO26327.1"/>
    <property type="molecule type" value="Genomic_DNA"/>
</dbReference>
<evidence type="ECO:0000313" key="9">
    <source>
        <dbReference type="EMBL" id="GBO26287.1"/>
    </source>
</evidence>
<comment type="caution">
    <text evidence="9">The sequence shown here is derived from an EMBL/GenBank/DDBJ whole genome shotgun (WGS) entry which is preliminary data.</text>
</comment>
<evidence type="ECO:0000313" key="10">
    <source>
        <dbReference type="EMBL" id="GBO26327.1"/>
    </source>
</evidence>
<dbReference type="Proteomes" id="UP000499080">
    <property type="component" value="Unassembled WGS sequence"/>
</dbReference>
<name>A0A4Y2VRD3_ARAVE</name>
<dbReference type="PROSITE" id="PS51864">
    <property type="entry name" value="ASTACIN"/>
    <property type="match status" value="1"/>
</dbReference>
<keyword evidence="6" id="KW-0482">Metalloprotease</keyword>
<sequence>MLIFLYLLCYSAERWDPMINEGLFEGDIAGIDPNQDRNAVPRDSQRWTNGVVPYLLDPTINDQRDLVLKSMRHIEERSCIRFVPRTNERNYIRVFKGNG</sequence>
<dbReference type="GO" id="GO:0004222">
    <property type="term" value="F:metalloendopeptidase activity"/>
    <property type="evidence" value="ECO:0007669"/>
    <property type="project" value="InterPro"/>
</dbReference>
<accession>A0A4Y2VRD3</accession>
<evidence type="ECO:0000256" key="7">
    <source>
        <dbReference type="PROSITE-ProRule" id="PRU01211"/>
    </source>
</evidence>
<evidence type="ECO:0000256" key="2">
    <source>
        <dbReference type="ARBA" id="ARBA00022670"/>
    </source>
</evidence>
<gene>
    <name evidence="9" type="ORF">AVEN_204135_1</name>
    <name evidence="10" type="ORF">AVEN_271652_1</name>
</gene>
<dbReference type="SUPFAM" id="SSF55486">
    <property type="entry name" value="Metalloproteases ('zincins'), catalytic domain"/>
    <property type="match status" value="1"/>
</dbReference>
<dbReference type="Pfam" id="PF01400">
    <property type="entry name" value="Astacin"/>
    <property type="match status" value="1"/>
</dbReference>
<dbReference type="PANTHER" id="PTHR10127:SF780">
    <property type="entry name" value="METALLOENDOPEPTIDASE"/>
    <property type="match status" value="1"/>
</dbReference>
<dbReference type="GO" id="GO:0006508">
    <property type="term" value="P:proteolysis"/>
    <property type="evidence" value="ECO:0007669"/>
    <property type="project" value="UniProtKB-KW"/>
</dbReference>
<organism evidence="9 11">
    <name type="scientific">Araneus ventricosus</name>
    <name type="common">Orbweaver spider</name>
    <name type="synonym">Epeira ventricosa</name>
    <dbReference type="NCBI Taxonomy" id="182803"/>
    <lineage>
        <taxon>Eukaryota</taxon>
        <taxon>Metazoa</taxon>
        <taxon>Ecdysozoa</taxon>
        <taxon>Arthropoda</taxon>
        <taxon>Chelicerata</taxon>
        <taxon>Arachnida</taxon>
        <taxon>Araneae</taxon>
        <taxon>Araneomorphae</taxon>
        <taxon>Entelegynae</taxon>
        <taxon>Araneoidea</taxon>
        <taxon>Araneidae</taxon>
        <taxon>Araneus</taxon>
    </lineage>
</organism>
<keyword evidence="4" id="KW-0378">Hydrolase</keyword>
<keyword evidence="2" id="KW-0645">Protease</keyword>
<protein>
    <recommendedName>
        <fullName evidence="8">Peptidase M12A domain-containing protein</fullName>
    </recommendedName>
</protein>
<reference evidence="9 11" key="1">
    <citation type="journal article" date="2019" name="Sci. Rep.">
        <title>Orb-weaving spider Araneus ventricosus genome elucidates the spidroin gene catalogue.</title>
        <authorList>
            <person name="Kono N."/>
            <person name="Nakamura H."/>
            <person name="Ohtoshi R."/>
            <person name="Moran D.A.P."/>
            <person name="Shinohara A."/>
            <person name="Yoshida Y."/>
            <person name="Fujiwara M."/>
            <person name="Mori M."/>
            <person name="Tomita M."/>
            <person name="Arakawa K."/>
        </authorList>
    </citation>
    <scope>NUCLEOTIDE SEQUENCE [LARGE SCALE GENOMIC DNA]</scope>
</reference>
<evidence type="ECO:0000256" key="5">
    <source>
        <dbReference type="ARBA" id="ARBA00022833"/>
    </source>
</evidence>
<dbReference type="AlphaFoldDB" id="A0A4Y2VRD3"/>
<dbReference type="EMBL" id="BGPR01049299">
    <property type="protein sequence ID" value="GBO26287.1"/>
    <property type="molecule type" value="Genomic_DNA"/>
</dbReference>
<evidence type="ECO:0000259" key="8">
    <source>
        <dbReference type="PROSITE" id="PS51864"/>
    </source>
</evidence>
<evidence type="ECO:0000256" key="4">
    <source>
        <dbReference type="ARBA" id="ARBA00022801"/>
    </source>
</evidence>
<dbReference type="InterPro" id="IPR024079">
    <property type="entry name" value="MetalloPept_cat_dom_sf"/>
</dbReference>
<evidence type="ECO:0000313" key="11">
    <source>
        <dbReference type="Proteomes" id="UP000499080"/>
    </source>
</evidence>
<evidence type="ECO:0000256" key="1">
    <source>
        <dbReference type="ARBA" id="ARBA00001947"/>
    </source>
</evidence>
<dbReference type="Gene3D" id="3.40.390.10">
    <property type="entry name" value="Collagenase (Catalytic Domain)"/>
    <property type="match status" value="1"/>
</dbReference>
<evidence type="ECO:0000256" key="3">
    <source>
        <dbReference type="ARBA" id="ARBA00022723"/>
    </source>
</evidence>
<comment type="caution">
    <text evidence="7">Lacks conserved residue(s) required for the propagation of feature annotation.</text>
</comment>
<dbReference type="OrthoDB" id="6434463at2759"/>
<keyword evidence="11" id="KW-1185">Reference proteome</keyword>
<dbReference type="PANTHER" id="PTHR10127">
    <property type="entry name" value="DISCOIDIN, CUB, EGF, LAMININ , AND ZINC METALLOPROTEASE DOMAIN CONTAINING"/>
    <property type="match status" value="1"/>
</dbReference>